<dbReference type="EMBL" id="CAJNOQ010001254">
    <property type="protein sequence ID" value="CAF0880871.1"/>
    <property type="molecule type" value="Genomic_DNA"/>
</dbReference>
<protein>
    <recommendedName>
        <fullName evidence="7">Retinol dehydrogenase 12</fullName>
    </recommendedName>
</protein>
<dbReference type="PRINTS" id="PR00081">
    <property type="entry name" value="GDHRDH"/>
</dbReference>
<dbReference type="Proteomes" id="UP000677228">
    <property type="component" value="Unassembled WGS sequence"/>
</dbReference>
<dbReference type="EMBL" id="CAJOBC010001254">
    <property type="protein sequence ID" value="CAF3667079.1"/>
    <property type="molecule type" value="Genomic_DNA"/>
</dbReference>
<dbReference type="Proteomes" id="UP000663829">
    <property type="component" value="Unassembled WGS sequence"/>
</dbReference>
<accession>A0A813Y962</accession>
<keyword evidence="1" id="KW-0560">Oxidoreductase</keyword>
<evidence type="ECO:0008006" key="7">
    <source>
        <dbReference type="Google" id="ProtNLM"/>
    </source>
</evidence>
<proteinExistence type="predicted"/>
<comment type="caution">
    <text evidence="2">The sequence shown here is derived from an EMBL/GenBank/DDBJ whole genome shotgun (WGS) entry which is preliminary data.</text>
</comment>
<evidence type="ECO:0000313" key="3">
    <source>
        <dbReference type="EMBL" id="CAF0927446.1"/>
    </source>
</evidence>
<evidence type="ECO:0000256" key="1">
    <source>
        <dbReference type="ARBA" id="ARBA00023002"/>
    </source>
</evidence>
<dbReference type="Proteomes" id="UP000682733">
    <property type="component" value="Unassembled WGS sequence"/>
</dbReference>
<dbReference type="OrthoDB" id="191139at2759"/>
<keyword evidence="6" id="KW-1185">Reference proteome</keyword>
<dbReference type="PANTHER" id="PTHR43157">
    <property type="entry name" value="PHOSPHATIDYLINOSITOL-GLYCAN BIOSYNTHESIS CLASS F PROTEIN-RELATED"/>
    <property type="match status" value="1"/>
</dbReference>
<evidence type="ECO:0000313" key="6">
    <source>
        <dbReference type="Proteomes" id="UP000663829"/>
    </source>
</evidence>
<dbReference type="Gene3D" id="3.40.50.720">
    <property type="entry name" value="NAD(P)-binding Rossmann-like Domain"/>
    <property type="match status" value="1"/>
</dbReference>
<dbReference type="InterPro" id="IPR002347">
    <property type="entry name" value="SDR_fam"/>
</dbReference>
<gene>
    <name evidence="2" type="ORF">GPM918_LOCUS7603</name>
    <name evidence="3" type="ORF">OVA965_LOCUS10963</name>
    <name evidence="4" type="ORF">SRO942_LOCUS7603</name>
    <name evidence="5" type="ORF">TMI583_LOCUS10959</name>
</gene>
<dbReference type="AlphaFoldDB" id="A0A813Y962"/>
<evidence type="ECO:0000313" key="5">
    <source>
        <dbReference type="EMBL" id="CAF3704371.1"/>
    </source>
</evidence>
<dbReference type="EMBL" id="CAJOBA010004148">
    <property type="protein sequence ID" value="CAF3704371.1"/>
    <property type="molecule type" value="Genomic_DNA"/>
</dbReference>
<reference evidence="2" key="1">
    <citation type="submission" date="2021-02" db="EMBL/GenBank/DDBJ databases">
        <authorList>
            <person name="Nowell W R."/>
        </authorList>
    </citation>
    <scope>NUCLEOTIDE SEQUENCE</scope>
</reference>
<evidence type="ECO:0000313" key="4">
    <source>
        <dbReference type="EMBL" id="CAF3667079.1"/>
    </source>
</evidence>
<dbReference type="PANTHER" id="PTHR43157:SF31">
    <property type="entry name" value="PHOSPHATIDYLINOSITOL-GLYCAN BIOSYNTHESIS CLASS F PROTEIN"/>
    <property type="match status" value="1"/>
</dbReference>
<dbReference type="GO" id="GO:0016491">
    <property type="term" value="F:oxidoreductase activity"/>
    <property type="evidence" value="ECO:0007669"/>
    <property type="project" value="UniProtKB-KW"/>
</dbReference>
<sequence>MVTFICRKLARGHCYIPENIHLTGKTIIITGAASGIGRVSAIELAKLGAKVIVGIRGKSRSETTAESIRHEANVSDEKVIGYNLDLSDLSVVKAFADEILSHEERIDILLNNAGTMQKSHLLTADGFESQFGTNHMGHFYLTKLLLPLLIRSEARVINVSSMMHCVVDDRGIDYEFQCSPYRPIHAYAQSKLAQIWHACELQERFGCRGISAYSVHPGAIMTSLTREMPPFILVFIRLLYYLIGKSPYEGALTSLYCCLSKDVKPGEFYADCKQAEASPIVYNKTLAEECWNFSEKMINEKTH</sequence>
<name>A0A813Y962_9BILA</name>
<organism evidence="2 6">
    <name type="scientific">Didymodactylos carnosus</name>
    <dbReference type="NCBI Taxonomy" id="1234261"/>
    <lineage>
        <taxon>Eukaryota</taxon>
        <taxon>Metazoa</taxon>
        <taxon>Spiralia</taxon>
        <taxon>Gnathifera</taxon>
        <taxon>Rotifera</taxon>
        <taxon>Eurotatoria</taxon>
        <taxon>Bdelloidea</taxon>
        <taxon>Philodinida</taxon>
        <taxon>Philodinidae</taxon>
        <taxon>Didymodactylos</taxon>
    </lineage>
</organism>
<dbReference type="InterPro" id="IPR036291">
    <property type="entry name" value="NAD(P)-bd_dom_sf"/>
</dbReference>
<evidence type="ECO:0000313" key="2">
    <source>
        <dbReference type="EMBL" id="CAF0880871.1"/>
    </source>
</evidence>
<dbReference type="SUPFAM" id="SSF51735">
    <property type="entry name" value="NAD(P)-binding Rossmann-fold domains"/>
    <property type="match status" value="1"/>
</dbReference>
<dbReference type="Pfam" id="PF00106">
    <property type="entry name" value="adh_short"/>
    <property type="match status" value="1"/>
</dbReference>
<dbReference type="CDD" id="cd05327">
    <property type="entry name" value="retinol-DH_like_SDR_c_like"/>
    <property type="match status" value="1"/>
</dbReference>
<dbReference type="Proteomes" id="UP000681722">
    <property type="component" value="Unassembled WGS sequence"/>
</dbReference>
<dbReference type="EMBL" id="CAJNOK010004146">
    <property type="protein sequence ID" value="CAF0927446.1"/>
    <property type="molecule type" value="Genomic_DNA"/>
</dbReference>